<keyword evidence="6 8" id="KW-0472">Membrane</keyword>
<dbReference type="InterPro" id="IPR009262">
    <property type="entry name" value="SLC35_F1/F2/F6"/>
</dbReference>
<evidence type="ECO:0000256" key="4">
    <source>
        <dbReference type="ARBA" id="ARBA00022692"/>
    </source>
</evidence>
<evidence type="ECO:0000256" key="7">
    <source>
        <dbReference type="ARBA" id="ARBA00037727"/>
    </source>
</evidence>
<sequence length="323" mass="35308">MSAARYLFIFGDSAVDHIEYICPSIFFCCLFGVRSQGQQLKLPSPQPLGPAPPGNPKAFPSQVRDIVPPVCPGSTFRMTPGWTCPENLTREAFRRALASTHNGALGQLLSMTCLLLADSKVETPMVQRFLNHALLLLTYTTFLCTRLADVKANYVVVKAYQFTTLTSTQLLNCFVTPVLMVLSWFFLKTCYKLVHFVAVMVCLLGMRANVGAFFLAGGDRGSTSDVLLGDSLVLLSACMLYQIYAGEEREPEGVLGMMGLFGTLISVNAIHLNLENKLDNLVFKKIKLALTTCRSSTAGGYGRFLILDALGPSFSTVTGQDQE</sequence>
<evidence type="ECO:0000256" key="3">
    <source>
        <dbReference type="ARBA" id="ARBA00022448"/>
    </source>
</evidence>
<name>A0A8C6PKD7_NOTFU</name>
<dbReference type="Ensembl" id="ENSNFUT00015047411.1">
    <property type="protein sequence ID" value="ENSNFUP00015045424.1"/>
    <property type="gene ID" value="ENSNFUG00015021588.1"/>
</dbReference>
<dbReference type="InterPro" id="IPR052221">
    <property type="entry name" value="SLC35F_Transporter"/>
</dbReference>
<protein>
    <recommendedName>
        <fullName evidence="11">Solute carrier family 35, member F2</fullName>
    </recommendedName>
</protein>
<comment type="function">
    <text evidence="7">Putative solute transporter.</text>
</comment>
<dbReference type="GO" id="GO:0022857">
    <property type="term" value="F:transmembrane transporter activity"/>
    <property type="evidence" value="ECO:0007669"/>
    <property type="project" value="InterPro"/>
</dbReference>
<reference evidence="9" key="2">
    <citation type="submission" date="2025-09" db="UniProtKB">
        <authorList>
            <consortium name="Ensembl"/>
        </authorList>
    </citation>
    <scope>IDENTIFICATION</scope>
</reference>
<proteinExistence type="inferred from homology"/>
<reference evidence="9" key="1">
    <citation type="submission" date="2025-08" db="UniProtKB">
        <authorList>
            <consortium name="Ensembl"/>
        </authorList>
    </citation>
    <scope>IDENTIFICATION</scope>
</reference>
<comment type="subcellular location">
    <subcellularLocation>
        <location evidence="1">Membrane</location>
        <topology evidence="1">Multi-pass membrane protein</topology>
    </subcellularLocation>
</comment>
<dbReference type="AlphaFoldDB" id="A0A8C6PKD7"/>
<evidence type="ECO:0000256" key="2">
    <source>
        <dbReference type="ARBA" id="ARBA00007863"/>
    </source>
</evidence>
<dbReference type="GO" id="GO:0016020">
    <property type="term" value="C:membrane"/>
    <property type="evidence" value="ECO:0007669"/>
    <property type="project" value="UniProtKB-SubCell"/>
</dbReference>
<evidence type="ECO:0000256" key="5">
    <source>
        <dbReference type="ARBA" id="ARBA00022989"/>
    </source>
</evidence>
<keyword evidence="4 8" id="KW-0812">Transmembrane</keyword>
<feature type="transmembrane region" description="Helical" evidence="8">
    <location>
        <begin position="227"/>
        <end position="244"/>
    </location>
</feature>
<accession>A0A8C6PKD7</accession>
<feature type="transmembrane region" description="Helical" evidence="8">
    <location>
        <begin position="129"/>
        <end position="148"/>
    </location>
</feature>
<evidence type="ECO:0000313" key="9">
    <source>
        <dbReference type="Ensembl" id="ENSNFUP00015045424.1"/>
    </source>
</evidence>
<dbReference type="GeneTree" id="ENSGT00390000015655"/>
<dbReference type="PANTHER" id="PTHR14233:SF12">
    <property type="entry name" value="SOLUTE CARRIER FAMILY 35 MEMBER F2"/>
    <property type="match status" value="1"/>
</dbReference>
<dbReference type="Pfam" id="PF06027">
    <property type="entry name" value="SLC35F"/>
    <property type="match status" value="1"/>
</dbReference>
<keyword evidence="3" id="KW-0813">Transport</keyword>
<dbReference type="Proteomes" id="UP000694548">
    <property type="component" value="Unassembled WGS sequence"/>
</dbReference>
<feature type="transmembrane region" description="Helical" evidence="8">
    <location>
        <begin position="193"/>
        <end position="215"/>
    </location>
</feature>
<keyword evidence="5 8" id="KW-1133">Transmembrane helix</keyword>
<evidence type="ECO:0008006" key="11">
    <source>
        <dbReference type="Google" id="ProtNLM"/>
    </source>
</evidence>
<dbReference type="PANTHER" id="PTHR14233">
    <property type="entry name" value="DUF914-RELATED"/>
    <property type="match status" value="1"/>
</dbReference>
<evidence type="ECO:0000256" key="8">
    <source>
        <dbReference type="SAM" id="Phobius"/>
    </source>
</evidence>
<keyword evidence="10" id="KW-1185">Reference proteome</keyword>
<comment type="similarity">
    <text evidence="2">Belongs to the SLC35F solute transporter family.</text>
</comment>
<evidence type="ECO:0000256" key="1">
    <source>
        <dbReference type="ARBA" id="ARBA00004141"/>
    </source>
</evidence>
<feature type="transmembrane region" description="Helical" evidence="8">
    <location>
        <begin position="169"/>
        <end position="187"/>
    </location>
</feature>
<evidence type="ECO:0000256" key="6">
    <source>
        <dbReference type="ARBA" id="ARBA00023136"/>
    </source>
</evidence>
<evidence type="ECO:0000313" key="10">
    <source>
        <dbReference type="Proteomes" id="UP000694548"/>
    </source>
</evidence>
<organism evidence="9 10">
    <name type="scientific">Nothobranchius furzeri</name>
    <name type="common">Turquoise killifish</name>
    <dbReference type="NCBI Taxonomy" id="105023"/>
    <lineage>
        <taxon>Eukaryota</taxon>
        <taxon>Metazoa</taxon>
        <taxon>Chordata</taxon>
        <taxon>Craniata</taxon>
        <taxon>Vertebrata</taxon>
        <taxon>Euteleostomi</taxon>
        <taxon>Actinopterygii</taxon>
        <taxon>Neopterygii</taxon>
        <taxon>Teleostei</taxon>
        <taxon>Neoteleostei</taxon>
        <taxon>Acanthomorphata</taxon>
        <taxon>Ovalentaria</taxon>
        <taxon>Atherinomorphae</taxon>
        <taxon>Cyprinodontiformes</taxon>
        <taxon>Nothobranchiidae</taxon>
        <taxon>Nothobranchius</taxon>
    </lineage>
</organism>
<feature type="transmembrane region" description="Helical" evidence="8">
    <location>
        <begin position="256"/>
        <end position="274"/>
    </location>
</feature>